<evidence type="ECO:0000313" key="2">
    <source>
        <dbReference type="Proteomes" id="UP001175228"/>
    </source>
</evidence>
<dbReference type="EMBL" id="JAUEPU010000015">
    <property type="protein sequence ID" value="KAK0496406.1"/>
    <property type="molecule type" value="Genomic_DNA"/>
</dbReference>
<sequence length="232" mass="25957">MQLSDEGKSLSGTLAPDKNNTSGSYLFAEFPTHCDPQQRHLAQSYQRSFARKRGLCEFHSSHMRAGGPVYLLSGGGEAAGVSDRVDMMRSVQLCQPITHNRMMIDAYNAPVDNCVLFLRDDDRLPACTDMAHSLLMAPDFNCPSDRRAEIDNKQSQLLVLLMAEGNEQLIQDMTIIDWLYSGATNRGFVQEESLVSVHISPTELVSGIKHRKFNEHTNAPFKQGSHWELRSS</sequence>
<evidence type="ECO:0000313" key="1">
    <source>
        <dbReference type="EMBL" id="KAK0496406.1"/>
    </source>
</evidence>
<name>A0AA39TP30_9AGAR</name>
<reference evidence="1" key="1">
    <citation type="submission" date="2023-06" db="EMBL/GenBank/DDBJ databases">
        <authorList>
            <consortium name="Lawrence Berkeley National Laboratory"/>
            <person name="Ahrendt S."/>
            <person name="Sahu N."/>
            <person name="Indic B."/>
            <person name="Wong-Bajracharya J."/>
            <person name="Merenyi Z."/>
            <person name="Ke H.-M."/>
            <person name="Monk M."/>
            <person name="Kocsube S."/>
            <person name="Drula E."/>
            <person name="Lipzen A."/>
            <person name="Balint B."/>
            <person name="Henrissat B."/>
            <person name="Andreopoulos B."/>
            <person name="Martin F.M."/>
            <person name="Harder C.B."/>
            <person name="Rigling D."/>
            <person name="Ford K.L."/>
            <person name="Foster G.D."/>
            <person name="Pangilinan J."/>
            <person name="Papanicolaou A."/>
            <person name="Barry K."/>
            <person name="LaButti K."/>
            <person name="Viragh M."/>
            <person name="Koriabine M."/>
            <person name="Yan M."/>
            <person name="Riley R."/>
            <person name="Champramary S."/>
            <person name="Plett K.L."/>
            <person name="Tsai I.J."/>
            <person name="Slot J."/>
            <person name="Sipos G."/>
            <person name="Plett J."/>
            <person name="Nagy L.G."/>
            <person name="Grigoriev I.V."/>
        </authorList>
    </citation>
    <scope>NUCLEOTIDE SEQUENCE</scope>
    <source>
        <strain evidence="1">HWK02</strain>
    </source>
</reference>
<keyword evidence="2" id="KW-1185">Reference proteome</keyword>
<dbReference type="Proteomes" id="UP001175228">
    <property type="component" value="Unassembled WGS sequence"/>
</dbReference>
<accession>A0AA39TP30</accession>
<organism evidence="1 2">
    <name type="scientific">Armillaria luteobubalina</name>
    <dbReference type="NCBI Taxonomy" id="153913"/>
    <lineage>
        <taxon>Eukaryota</taxon>
        <taxon>Fungi</taxon>
        <taxon>Dikarya</taxon>
        <taxon>Basidiomycota</taxon>
        <taxon>Agaricomycotina</taxon>
        <taxon>Agaricomycetes</taxon>
        <taxon>Agaricomycetidae</taxon>
        <taxon>Agaricales</taxon>
        <taxon>Marasmiineae</taxon>
        <taxon>Physalacriaceae</taxon>
        <taxon>Armillaria</taxon>
    </lineage>
</organism>
<dbReference type="AlphaFoldDB" id="A0AA39TP30"/>
<protein>
    <submittedName>
        <fullName evidence="1">Uncharacterized protein</fullName>
    </submittedName>
</protein>
<comment type="caution">
    <text evidence="1">The sequence shown here is derived from an EMBL/GenBank/DDBJ whole genome shotgun (WGS) entry which is preliminary data.</text>
</comment>
<proteinExistence type="predicted"/>
<gene>
    <name evidence="1" type="ORF">EDD18DRAFT_205932</name>
</gene>